<gene>
    <name evidence="1" type="ORF">CWD77_04740</name>
</gene>
<protein>
    <submittedName>
        <fullName evidence="1">Uncharacterized protein</fullName>
    </submittedName>
</protein>
<proteinExistence type="predicted"/>
<reference evidence="1 2" key="1">
    <citation type="submission" date="2017-11" db="EMBL/GenBank/DDBJ databases">
        <title>Rhodohalobacter 15182 sp. nov., isolated from a salt lake.</title>
        <authorList>
            <person name="Han S."/>
        </authorList>
    </citation>
    <scope>NUCLEOTIDE SEQUENCE [LARGE SCALE GENOMIC DNA]</scope>
    <source>
        <strain evidence="1 2">15182</strain>
    </source>
</reference>
<accession>A0A2N0VKT1</accession>
<evidence type="ECO:0000313" key="1">
    <source>
        <dbReference type="EMBL" id="PKD44774.1"/>
    </source>
</evidence>
<keyword evidence="2" id="KW-1185">Reference proteome</keyword>
<name>A0A2N0VKT1_9BACT</name>
<dbReference type="Proteomes" id="UP000233398">
    <property type="component" value="Unassembled WGS sequence"/>
</dbReference>
<dbReference type="AlphaFoldDB" id="A0A2N0VKT1"/>
<comment type="caution">
    <text evidence="1">The sequence shown here is derived from an EMBL/GenBank/DDBJ whole genome shotgun (WGS) entry which is preliminary data.</text>
</comment>
<dbReference type="EMBL" id="PISP01000001">
    <property type="protein sequence ID" value="PKD44774.1"/>
    <property type="molecule type" value="Genomic_DNA"/>
</dbReference>
<dbReference type="RefSeq" id="WP_101072062.1">
    <property type="nucleotide sequence ID" value="NZ_PISP01000001.1"/>
</dbReference>
<dbReference type="OrthoDB" id="9849004at2"/>
<sequence>MKTKSKAILAFLTIFILGGVSGYLINDSIVNKDRYSNSERYEREGSDRWGDRSFDSDEERAEHRRLMRQRAKNRLSTELDLSENQKEQFFSLLQNYHTEIMDSIRVLKSTENRFIQEHYDEFKSDLSDLLNDQQINRLDSFFHPDSVRHNRIQHMRNR</sequence>
<organism evidence="1 2">
    <name type="scientific">Rhodohalobacter barkolensis</name>
    <dbReference type="NCBI Taxonomy" id="2053187"/>
    <lineage>
        <taxon>Bacteria</taxon>
        <taxon>Pseudomonadati</taxon>
        <taxon>Balneolota</taxon>
        <taxon>Balneolia</taxon>
        <taxon>Balneolales</taxon>
        <taxon>Balneolaceae</taxon>
        <taxon>Rhodohalobacter</taxon>
    </lineage>
</organism>
<evidence type="ECO:0000313" key="2">
    <source>
        <dbReference type="Proteomes" id="UP000233398"/>
    </source>
</evidence>